<gene>
    <name evidence="2" type="primary">LOC106178028</name>
</gene>
<evidence type="ECO:0000313" key="1">
    <source>
        <dbReference type="Proteomes" id="UP000085678"/>
    </source>
</evidence>
<organism evidence="1 2">
    <name type="scientific">Lingula anatina</name>
    <name type="common">Brachiopod</name>
    <name type="synonym">Lingula unguis</name>
    <dbReference type="NCBI Taxonomy" id="7574"/>
    <lineage>
        <taxon>Eukaryota</taxon>
        <taxon>Metazoa</taxon>
        <taxon>Spiralia</taxon>
        <taxon>Lophotrochozoa</taxon>
        <taxon>Brachiopoda</taxon>
        <taxon>Linguliformea</taxon>
        <taxon>Lingulata</taxon>
        <taxon>Lingulida</taxon>
        <taxon>Linguloidea</taxon>
        <taxon>Lingulidae</taxon>
        <taxon>Lingula</taxon>
    </lineage>
</organism>
<dbReference type="Proteomes" id="UP000085678">
    <property type="component" value="Unplaced"/>
</dbReference>
<evidence type="ECO:0000313" key="2">
    <source>
        <dbReference type="RefSeq" id="XP_013416478.1"/>
    </source>
</evidence>
<dbReference type="RefSeq" id="XP_013416478.1">
    <property type="nucleotide sequence ID" value="XM_013561024.1"/>
</dbReference>
<accession>A0A1S3K1G7</accession>
<protein>
    <submittedName>
        <fullName evidence="2">Uncharacterized protein LOC106178028</fullName>
    </submittedName>
</protein>
<dbReference type="GeneID" id="106178028"/>
<dbReference type="KEGG" id="lak:106178028"/>
<keyword evidence="1" id="KW-1185">Reference proteome</keyword>
<dbReference type="AlphaFoldDB" id="A0A1S3K1G7"/>
<reference evidence="2" key="1">
    <citation type="submission" date="2025-08" db="UniProtKB">
        <authorList>
            <consortium name="RefSeq"/>
        </authorList>
    </citation>
    <scope>IDENTIFICATION</scope>
    <source>
        <tissue evidence="2">Gonads</tissue>
    </source>
</reference>
<sequence>MVKYIDRRYNKLLDRVKSMQELYDILPVIMQKGQEDARSMASNRKRLETEAMRSFWQNMKKSSGSTQTPRQLVLLRNQPPNKKQEVLPEREDRNLSTPKYFTSINTRPKGKTKSPPIAALTSELITLPPLIENGEAATGPRKSNSHRSLEDWKREVLKPVDARPAYSIPAPEFKINIEQNNELRNEKDINFKTGPMFYNPKFYPKATYVVNPEWFSEQSNVRKKRGGGGGTLGWG</sequence>
<dbReference type="InParanoid" id="A0A1S3K1G7"/>
<name>A0A1S3K1G7_LINAN</name>
<proteinExistence type="predicted"/>